<dbReference type="RefSeq" id="WP_386770583.1">
    <property type="nucleotide sequence ID" value="NZ_JBHRUG010000002.1"/>
</dbReference>
<keyword evidence="3" id="KW-1185">Reference proteome</keyword>
<keyword evidence="2" id="KW-0808">Transferase</keyword>
<dbReference type="InterPro" id="IPR052742">
    <property type="entry name" value="Mito_N-acetyltransferase"/>
</dbReference>
<dbReference type="InterPro" id="IPR016181">
    <property type="entry name" value="Acyl_CoA_acyltransferase"/>
</dbReference>
<accession>A0ABV7LJB7</accession>
<comment type="caution">
    <text evidence="2">The sequence shown here is derived from an EMBL/GenBank/DDBJ whole genome shotgun (WGS) entry which is preliminary data.</text>
</comment>
<dbReference type="EMBL" id="JBHRUG010000002">
    <property type="protein sequence ID" value="MFC3282128.1"/>
    <property type="molecule type" value="Genomic_DNA"/>
</dbReference>
<organism evidence="2 3">
    <name type="scientific">Litchfieldella rifensis</name>
    <dbReference type="NCBI Taxonomy" id="762643"/>
    <lineage>
        <taxon>Bacteria</taxon>
        <taxon>Pseudomonadati</taxon>
        <taxon>Pseudomonadota</taxon>
        <taxon>Gammaproteobacteria</taxon>
        <taxon>Oceanospirillales</taxon>
        <taxon>Halomonadaceae</taxon>
        <taxon>Litchfieldella</taxon>
    </lineage>
</organism>
<name>A0ABV7LJB7_9GAMM</name>
<dbReference type="PANTHER" id="PTHR43138">
    <property type="entry name" value="ACETYLTRANSFERASE, GNAT FAMILY"/>
    <property type="match status" value="1"/>
</dbReference>
<dbReference type="Pfam" id="PF00583">
    <property type="entry name" value="Acetyltransf_1"/>
    <property type="match status" value="1"/>
</dbReference>
<protein>
    <submittedName>
        <fullName evidence="2">GNAT family N-acetyltransferase</fullName>
        <ecNumber evidence="2">2.3.-.-</ecNumber>
    </submittedName>
</protein>
<dbReference type="SUPFAM" id="SSF55729">
    <property type="entry name" value="Acyl-CoA N-acyltransferases (Nat)"/>
    <property type="match status" value="1"/>
</dbReference>
<evidence type="ECO:0000313" key="2">
    <source>
        <dbReference type="EMBL" id="MFC3282128.1"/>
    </source>
</evidence>
<dbReference type="Proteomes" id="UP001595579">
    <property type="component" value="Unassembled WGS sequence"/>
</dbReference>
<keyword evidence="2" id="KW-0012">Acyltransferase</keyword>
<dbReference type="InterPro" id="IPR000182">
    <property type="entry name" value="GNAT_dom"/>
</dbReference>
<feature type="domain" description="N-acetyltransferase" evidence="1">
    <location>
        <begin position="1"/>
        <end position="161"/>
    </location>
</feature>
<gene>
    <name evidence="2" type="ORF">ACFOEV_00720</name>
</gene>
<evidence type="ECO:0000313" key="3">
    <source>
        <dbReference type="Proteomes" id="UP001595579"/>
    </source>
</evidence>
<reference evidence="3" key="1">
    <citation type="journal article" date="2019" name="Int. J. Syst. Evol. Microbiol.">
        <title>The Global Catalogue of Microorganisms (GCM) 10K type strain sequencing project: providing services to taxonomists for standard genome sequencing and annotation.</title>
        <authorList>
            <consortium name="The Broad Institute Genomics Platform"/>
            <consortium name="The Broad Institute Genome Sequencing Center for Infectious Disease"/>
            <person name="Wu L."/>
            <person name="Ma J."/>
        </authorList>
    </citation>
    <scope>NUCLEOTIDE SEQUENCE [LARGE SCALE GENOMIC DNA]</scope>
    <source>
        <strain evidence="3">CECT 7698</strain>
    </source>
</reference>
<evidence type="ECO:0000259" key="1">
    <source>
        <dbReference type="PROSITE" id="PS51186"/>
    </source>
</evidence>
<dbReference type="PROSITE" id="PS51186">
    <property type="entry name" value="GNAT"/>
    <property type="match status" value="1"/>
</dbReference>
<dbReference type="CDD" id="cd04301">
    <property type="entry name" value="NAT_SF"/>
    <property type="match status" value="1"/>
</dbReference>
<dbReference type="EC" id="2.3.-.-" evidence="2"/>
<proteinExistence type="predicted"/>
<dbReference type="PANTHER" id="PTHR43138:SF1">
    <property type="entry name" value="N-ACETYLTRANSFERASE ACA1"/>
    <property type="match status" value="1"/>
</dbReference>
<dbReference type="Gene3D" id="3.40.630.30">
    <property type="match status" value="1"/>
</dbReference>
<sequence>MEITEITTDDFRLFWPTFKAVVKARETYAFDPDIGYEDAYRLWCELPQFTFIAKENAEVLGSYYLKPNAAGPGAHVCNCGYMVAPEARGRGIARAMCLHSQDVAIEAGYLAMQFNAVVSTNEGAIKLWKSLGYEIIGTVPRGYDHARLGLVDTYIMYKWLGAYLPQGMKQASGRTEN</sequence>
<dbReference type="GO" id="GO:0016746">
    <property type="term" value="F:acyltransferase activity"/>
    <property type="evidence" value="ECO:0007669"/>
    <property type="project" value="UniProtKB-KW"/>
</dbReference>